<feature type="compositionally biased region" description="Polar residues" evidence="15">
    <location>
        <begin position="154"/>
        <end position="179"/>
    </location>
</feature>
<dbReference type="GO" id="GO:0005524">
    <property type="term" value="F:ATP binding"/>
    <property type="evidence" value="ECO:0007669"/>
    <property type="project" value="InterPro"/>
</dbReference>
<feature type="transmembrane region" description="Helical" evidence="16">
    <location>
        <begin position="673"/>
        <end position="700"/>
    </location>
</feature>
<keyword evidence="6 16" id="KW-1133">Transmembrane helix</keyword>
<dbReference type="InterPro" id="IPR018297">
    <property type="entry name" value="A/G_cyclase_CS"/>
</dbReference>
<comment type="catalytic activity">
    <reaction evidence="1 13">
        <text>GTP = 3',5'-cyclic GMP + diphosphate</text>
        <dbReference type="Rhea" id="RHEA:13665"/>
        <dbReference type="ChEBI" id="CHEBI:33019"/>
        <dbReference type="ChEBI" id="CHEBI:37565"/>
        <dbReference type="ChEBI" id="CHEBI:57746"/>
        <dbReference type="EC" id="4.6.1.2"/>
    </reaction>
</comment>
<keyword evidence="4 16" id="KW-0812">Transmembrane</keyword>
<dbReference type="InterPro" id="IPR011009">
    <property type="entry name" value="Kinase-like_dom_sf"/>
</dbReference>
<feature type="compositionally biased region" description="Low complexity" evidence="15">
    <location>
        <begin position="141"/>
        <end position="153"/>
    </location>
</feature>
<dbReference type="PROSITE" id="PS00452">
    <property type="entry name" value="GUANYLATE_CYCLASE_1"/>
    <property type="match status" value="1"/>
</dbReference>
<evidence type="ECO:0000256" key="9">
    <source>
        <dbReference type="ARBA" id="ARBA00023180"/>
    </source>
</evidence>
<evidence type="ECO:0000256" key="5">
    <source>
        <dbReference type="ARBA" id="ARBA00022741"/>
    </source>
</evidence>
<dbReference type="Pfam" id="PF00069">
    <property type="entry name" value="Pkinase"/>
    <property type="match status" value="1"/>
</dbReference>
<dbReference type="InterPro" id="IPR029787">
    <property type="entry name" value="Nucleotide_cyclase"/>
</dbReference>
<dbReference type="SMART" id="SM00044">
    <property type="entry name" value="CYCc"/>
    <property type="match status" value="1"/>
</dbReference>
<evidence type="ECO:0000256" key="6">
    <source>
        <dbReference type="ARBA" id="ARBA00022989"/>
    </source>
</evidence>
<name>A0A811LCR4_9BILA</name>
<keyword evidence="21" id="KW-1185">Reference proteome</keyword>
<evidence type="ECO:0000256" key="13">
    <source>
        <dbReference type="RuleBase" id="RU003431"/>
    </source>
</evidence>
<evidence type="ECO:0000256" key="14">
    <source>
        <dbReference type="SAM" id="Coils"/>
    </source>
</evidence>
<feature type="region of interest" description="Disordered" evidence="15">
    <location>
        <begin position="133"/>
        <end position="179"/>
    </location>
</feature>
<feature type="coiled-coil region" evidence="14">
    <location>
        <begin position="1010"/>
        <end position="1037"/>
    </location>
</feature>
<organism evidence="20 21">
    <name type="scientific">Bursaphelenchus okinawaensis</name>
    <dbReference type="NCBI Taxonomy" id="465554"/>
    <lineage>
        <taxon>Eukaryota</taxon>
        <taxon>Metazoa</taxon>
        <taxon>Ecdysozoa</taxon>
        <taxon>Nematoda</taxon>
        <taxon>Chromadorea</taxon>
        <taxon>Rhabditida</taxon>
        <taxon>Tylenchina</taxon>
        <taxon>Tylenchomorpha</taxon>
        <taxon>Aphelenchoidea</taxon>
        <taxon>Aphelenchoididae</taxon>
        <taxon>Bursaphelenchus</taxon>
    </lineage>
</organism>
<dbReference type="InterPro" id="IPR001054">
    <property type="entry name" value="A/G_cyclase"/>
</dbReference>
<accession>A0A811LCR4</accession>
<dbReference type="Gene3D" id="3.30.70.1230">
    <property type="entry name" value="Nucleotide cyclase"/>
    <property type="match status" value="1"/>
</dbReference>
<keyword evidence="9" id="KW-0325">Glycoprotein</keyword>
<dbReference type="GO" id="GO:0004672">
    <property type="term" value="F:protein kinase activity"/>
    <property type="evidence" value="ECO:0007669"/>
    <property type="project" value="InterPro"/>
</dbReference>
<feature type="domain" description="Protein kinase" evidence="18">
    <location>
        <begin position="720"/>
        <end position="1009"/>
    </location>
</feature>
<dbReference type="CDD" id="cd06352">
    <property type="entry name" value="PBP1_NPR_GC-like"/>
    <property type="match status" value="1"/>
</dbReference>
<dbReference type="SUPFAM" id="SSF53822">
    <property type="entry name" value="Periplasmic binding protein-like I"/>
    <property type="match status" value="1"/>
</dbReference>
<dbReference type="FunFam" id="3.30.70.1230:FF:000030">
    <property type="entry name" value="Si:ch211-215j19.12"/>
    <property type="match status" value="1"/>
</dbReference>
<dbReference type="GO" id="GO:0035556">
    <property type="term" value="P:intracellular signal transduction"/>
    <property type="evidence" value="ECO:0007669"/>
    <property type="project" value="InterPro"/>
</dbReference>
<dbReference type="PROSITE" id="PS50125">
    <property type="entry name" value="GUANYLATE_CYCLASE_2"/>
    <property type="match status" value="1"/>
</dbReference>
<dbReference type="Pfam" id="PF00211">
    <property type="entry name" value="Guanylate_cyc"/>
    <property type="match status" value="1"/>
</dbReference>
<feature type="chain" id="PRO_5035595641" description="Guanylate cyclase" evidence="17">
    <location>
        <begin position="19"/>
        <end position="1257"/>
    </location>
</feature>
<dbReference type="Gene3D" id="3.40.50.2300">
    <property type="match status" value="2"/>
</dbReference>
<comment type="similarity">
    <text evidence="12">Belongs to the adenylyl cyclase class-4/guanylyl cyclase family.</text>
</comment>
<dbReference type="InterPro" id="IPR000719">
    <property type="entry name" value="Prot_kinase_dom"/>
</dbReference>
<evidence type="ECO:0000256" key="3">
    <source>
        <dbReference type="ARBA" id="ARBA00012202"/>
    </source>
</evidence>
<dbReference type="Gene3D" id="1.10.510.10">
    <property type="entry name" value="Transferase(Phosphotransferase) domain 1"/>
    <property type="match status" value="1"/>
</dbReference>
<comment type="subcellular location">
    <subcellularLocation>
        <location evidence="2">Membrane</location>
        <topology evidence="2">Single-pass type I membrane protein</topology>
    </subcellularLocation>
</comment>
<keyword evidence="10 12" id="KW-0456">Lyase</keyword>
<dbReference type="GO" id="GO:0007168">
    <property type="term" value="P:receptor guanylyl cyclase signaling pathway"/>
    <property type="evidence" value="ECO:0007669"/>
    <property type="project" value="TreeGrafter"/>
</dbReference>
<dbReference type="Pfam" id="PF01094">
    <property type="entry name" value="ANF_receptor"/>
    <property type="match status" value="1"/>
</dbReference>
<dbReference type="GO" id="GO:0005886">
    <property type="term" value="C:plasma membrane"/>
    <property type="evidence" value="ECO:0007669"/>
    <property type="project" value="TreeGrafter"/>
</dbReference>
<evidence type="ECO:0000256" key="15">
    <source>
        <dbReference type="SAM" id="MobiDB-lite"/>
    </source>
</evidence>
<evidence type="ECO:0000256" key="16">
    <source>
        <dbReference type="SAM" id="Phobius"/>
    </source>
</evidence>
<keyword evidence="17" id="KW-0732">Signal</keyword>
<evidence type="ECO:0000256" key="11">
    <source>
        <dbReference type="ARBA" id="ARBA00023293"/>
    </source>
</evidence>
<keyword evidence="11 13" id="KW-0141">cGMP biosynthesis</keyword>
<dbReference type="Proteomes" id="UP000783686">
    <property type="component" value="Unassembled WGS sequence"/>
</dbReference>
<dbReference type="InterPro" id="IPR050401">
    <property type="entry name" value="Cyclic_nucleotide_synthase"/>
</dbReference>
<keyword evidence="7 16" id="KW-0472">Membrane</keyword>
<protein>
    <recommendedName>
        <fullName evidence="3 13">Guanylate cyclase</fullName>
        <ecNumber evidence="3 13">4.6.1.2</ecNumber>
    </recommendedName>
</protein>
<proteinExistence type="inferred from homology"/>
<dbReference type="EMBL" id="CAJFCW020000005">
    <property type="protein sequence ID" value="CAG9120934.1"/>
    <property type="molecule type" value="Genomic_DNA"/>
</dbReference>
<keyword evidence="14" id="KW-0175">Coiled coil</keyword>
<comment type="caution">
    <text evidence="20">The sequence shown here is derived from an EMBL/GenBank/DDBJ whole genome shotgun (WGS) entry which is preliminary data.</text>
</comment>
<sequence length="1257" mass="140381">MFTTVCLISLTIVGKSQDAPTPNILPTLPTLPTLPPLPTLPTLPPLTFATVPATTTTVTVPTIGFPTLPTLAPFTFPTLAPLPTMAPVPTVAALVIPTVAPLAPAVPLAPLSFASEATRIQFDASPSPGLSTTEYNPYLATSNTSSNINVNTNQTDDSNIYINPNSNQNLNPDENDNPYANLSLQKDTPTVSSLLQSVTLPPTARPPQPWLPTALQKASPDKTQLINGVYNIKIGLIFEQMDDDSVGFSGSAGAISIALDQAKAQGLINNINVTFEWQLDTGNISKATGFANSMMYDSQVHAIFGPTKIDAQNAVAALASYQQIPHFVWGRPCPYAFKENPDRYNSTAAMSGTTAGSIVALIHVCAFYQWSNVAFLNLQADTISSGYCGAISDSIDSAIQKYSDNKINLVFKRELFERTIDNYKKILLDVSEVARVIILCFDVDTEKRAFMLAASENNMINNDYVYIMMQSGGTTYNSDVMWIANDGRDKEAQEAFKSTLIIDKPTGKIYSNYTDKVVQKIKEFPWLCTNCTTKNASTLSYYLGDAVLAYLTAINRTIKMYEDDPNLVTSVLYNSSIVLYQLPEYMNGIENDLSVIKFSRVRAVNYALYGLGNDLTPKLWADVSTLINISNIKDFTPTYTNPATSIWATRKGHQPLNEPECGYQDNKCTAPTWAYVLVGVACSFLFVAILLLFLGCIFWFRRVQQKRLNALWQVDYHQLEKMEETSRSGRSMSSFTISNATIDSLTQTDVQYRYFNHEIVTMKKFPPFRQFSLRNEAELREMRQLDHPHLNRFLGLTQHGPSCYTIFRYCERGTVENVIMEYDERIDGRIISSMVANIVEGLYYLHNSKFGALGCLNAESCLVDDRFQVKLQYYGMTVIKQNVEVKKHKKKALYISPELLRRSYVDMCGTKPGDIYSLGVLLTQMYSKQSVWQVDEKQLDINDIVKRVIKGTEPLERPSLEFGHNVEYNEQIIFAIKSCLLEDPDERPEIKNIKNRLQGDKTKNLMDYMFALMENTANELEQQVQQRTAELAEEQKKANLLLYRMMPKAAVDVLRNGESVEPQVFRMATVFFSDIVSFTVLSSKSTPLQIINFLNQVYTMTDDVIERHDVYKVETIGDGLHCVSGIPIENGENHVKEICDMAIGLQKGAKTLHLAHLPNEKVQLRLGVHSGACVTGIVGMTAPRYCVFGDTVNLAAKMESTGKPGQIHLSPTSKLLIDQHFPKRYHIVSRGEVLIKNRGSMHTYWVVPPGETIRPPT</sequence>
<evidence type="ECO:0000256" key="10">
    <source>
        <dbReference type="ARBA" id="ARBA00023239"/>
    </source>
</evidence>
<evidence type="ECO:0000256" key="2">
    <source>
        <dbReference type="ARBA" id="ARBA00004479"/>
    </source>
</evidence>
<evidence type="ECO:0000256" key="7">
    <source>
        <dbReference type="ARBA" id="ARBA00023136"/>
    </source>
</evidence>
<keyword evidence="5" id="KW-0547">Nucleotide-binding</keyword>
<evidence type="ECO:0000259" key="18">
    <source>
        <dbReference type="PROSITE" id="PS50011"/>
    </source>
</evidence>
<dbReference type="InterPro" id="IPR001828">
    <property type="entry name" value="ANF_lig-bd_rcpt"/>
</dbReference>
<dbReference type="AlphaFoldDB" id="A0A811LCR4"/>
<dbReference type="GO" id="GO:0004383">
    <property type="term" value="F:guanylate cyclase activity"/>
    <property type="evidence" value="ECO:0007669"/>
    <property type="project" value="UniProtKB-EC"/>
</dbReference>
<feature type="domain" description="Guanylate cyclase" evidence="19">
    <location>
        <begin position="1069"/>
        <end position="1199"/>
    </location>
</feature>
<evidence type="ECO:0000256" key="8">
    <source>
        <dbReference type="ARBA" id="ARBA00023170"/>
    </source>
</evidence>
<evidence type="ECO:0000313" key="20">
    <source>
        <dbReference type="EMBL" id="CAD5225472.1"/>
    </source>
</evidence>
<keyword evidence="8" id="KW-0675">Receptor</keyword>
<dbReference type="Proteomes" id="UP000614601">
    <property type="component" value="Unassembled WGS sequence"/>
</dbReference>
<gene>
    <name evidence="20" type="ORF">BOKJ2_LOCUS11595</name>
</gene>
<dbReference type="PANTHER" id="PTHR11920">
    <property type="entry name" value="GUANYLYL CYCLASE"/>
    <property type="match status" value="1"/>
</dbReference>
<evidence type="ECO:0000256" key="17">
    <source>
        <dbReference type="SAM" id="SignalP"/>
    </source>
</evidence>
<dbReference type="GO" id="GO:0001653">
    <property type="term" value="F:peptide receptor activity"/>
    <property type="evidence" value="ECO:0007669"/>
    <property type="project" value="TreeGrafter"/>
</dbReference>
<evidence type="ECO:0000259" key="19">
    <source>
        <dbReference type="PROSITE" id="PS50125"/>
    </source>
</evidence>
<dbReference type="OrthoDB" id="60033at2759"/>
<reference evidence="20" key="1">
    <citation type="submission" date="2020-09" db="EMBL/GenBank/DDBJ databases">
        <authorList>
            <person name="Kikuchi T."/>
        </authorList>
    </citation>
    <scope>NUCLEOTIDE SEQUENCE</scope>
    <source>
        <strain evidence="20">SH1</strain>
    </source>
</reference>
<dbReference type="GO" id="GO:0004016">
    <property type="term" value="F:adenylate cyclase activity"/>
    <property type="evidence" value="ECO:0007669"/>
    <property type="project" value="TreeGrafter"/>
</dbReference>
<evidence type="ECO:0000256" key="12">
    <source>
        <dbReference type="RuleBase" id="RU000405"/>
    </source>
</evidence>
<dbReference type="InterPro" id="IPR028082">
    <property type="entry name" value="Peripla_BP_I"/>
</dbReference>
<dbReference type="SUPFAM" id="SSF56112">
    <property type="entry name" value="Protein kinase-like (PK-like)"/>
    <property type="match status" value="1"/>
</dbReference>
<dbReference type="EMBL" id="CAJFDH010000005">
    <property type="protein sequence ID" value="CAD5225472.1"/>
    <property type="molecule type" value="Genomic_DNA"/>
</dbReference>
<dbReference type="EC" id="4.6.1.2" evidence="3 13"/>
<dbReference type="PANTHER" id="PTHR11920:SF501">
    <property type="entry name" value="GUANYLATE CYCLASE 32E"/>
    <property type="match status" value="1"/>
</dbReference>
<evidence type="ECO:0000256" key="1">
    <source>
        <dbReference type="ARBA" id="ARBA00001436"/>
    </source>
</evidence>
<feature type="signal peptide" evidence="17">
    <location>
        <begin position="1"/>
        <end position="18"/>
    </location>
</feature>
<dbReference type="CDD" id="cd07302">
    <property type="entry name" value="CHD"/>
    <property type="match status" value="1"/>
</dbReference>
<evidence type="ECO:0000256" key="4">
    <source>
        <dbReference type="ARBA" id="ARBA00022692"/>
    </source>
</evidence>
<dbReference type="PROSITE" id="PS50011">
    <property type="entry name" value="PROTEIN_KINASE_DOM"/>
    <property type="match status" value="1"/>
</dbReference>
<evidence type="ECO:0000313" key="21">
    <source>
        <dbReference type="Proteomes" id="UP000614601"/>
    </source>
</evidence>
<dbReference type="SUPFAM" id="SSF55073">
    <property type="entry name" value="Nucleotide cyclase"/>
    <property type="match status" value="1"/>
</dbReference>